<evidence type="ECO:0000313" key="3">
    <source>
        <dbReference type="Proteomes" id="UP000824091"/>
    </source>
</evidence>
<dbReference type="PROSITE" id="PS52050">
    <property type="entry name" value="WYL"/>
    <property type="match status" value="1"/>
</dbReference>
<reference evidence="2" key="2">
    <citation type="journal article" date="2021" name="PeerJ">
        <title>Extensive microbial diversity within the chicken gut microbiome revealed by metagenomics and culture.</title>
        <authorList>
            <person name="Gilroy R."/>
            <person name="Ravi A."/>
            <person name="Getino M."/>
            <person name="Pursley I."/>
            <person name="Horton D.L."/>
            <person name="Alikhan N.F."/>
            <person name="Baker D."/>
            <person name="Gharbi K."/>
            <person name="Hall N."/>
            <person name="Watson M."/>
            <person name="Adriaenssens E.M."/>
            <person name="Foster-Nyarko E."/>
            <person name="Jarju S."/>
            <person name="Secka A."/>
            <person name="Antonio M."/>
            <person name="Oren A."/>
            <person name="Chaudhuri R.R."/>
            <person name="La Ragione R."/>
            <person name="Hildebrand F."/>
            <person name="Pallen M.J."/>
        </authorList>
    </citation>
    <scope>NUCLEOTIDE SEQUENCE</scope>
    <source>
        <strain evidence="2">11300</strain>
    </source>
</reference>
<accession>A0A9D1L6W3</accession>
<evidence type="ECO:0000259" key="1">
    <source>
        <dbReference type="Pfam" id="PF13280"/>
    </source>
</evidence>
<dbReference type="Pfam" id="PF13280">
    <property type="entry name" value="WYL"/>
    <property type="match status" value="1"/>
</dbReference>
<dbReference type="EMBL" id="DVMO01000038">
    <property type="protein sequence ID" value="HIU27219.1"/>
    <property type="molecule type" value="Genomic_DNA"/>
</dbReference>
<dbReference type="InterPro" id="IPR026881">
    <property type="entry name" value="WYL_dom"/>
</dbReference>
<comment type="caution">
    <text evidence="2">The sequence shown here is derived from an EMBL/GenBank/DDBJ whole genome shotgun (WGS) entry which is preliminary data.</text>
</comment>
<protein>
    <submittedName>
        <fullName evidence="2">WYL domain-containing protein</fullName>
    </submittedName>
</protein>
<dbReference type="AlphaFoldDB" id="A0A9D1L6W3"/>
<sequence>MYTKQPKKLLILNILDILEKYTDADHRLSQKQIADILRKEYDMTADRKAIKRNLMDLIDYGFEIDYEETVRMMPVKDKDGRDKIDPATGEKEMEENYIQTNFYLEGRFTEGELRLLIDGLLFSPHVPLDQCRELVEKLESQTSVYFRPRIKNISRPPVDKTDNKQLFYTIEMIDEAISKKRKISFRYLEYDVDKELHLRQRSDGTVREYVISPYYMAAREGKYYLICNNDKFDNIANYRLDRIQEIRILDEPVKPFETLKWAHGRTLDITQYMREHPYMFSSDNIRAKFRADRGMITDIVDMFGENAMFVDADENTVTVSTYANQMALEQFARNFAPNVIMLEPKSLVDKVRRDFEAILKAMEEK</sequence>
<dbReference type="InterPro" id="IPR051534">
    <property type="entry name" value="CBASS_pafABC_assoc_protein"/>
</dbReference>
<gene>
    <name evidence="2" type="ORF">IAD16_02405</name>
</gene>
<proteinExistence type="predicted"/>
<feature type="domain" description="WYL" evidence="1">
    <location>
        <begin position="170"/>
        <end position="248"/>
    </location>
</feature>
<dbReference type="PANTHER" id="PTHR34580">
    <property type="match status" value="1"/>
</dbReference>
<dbReference type="PANTHER" id="PTHR34580:SF1">
    <property type="entry name" value="PROTEIN PAFC"/>
    <property type="match status" value="1"/>
</dbReference>
<reference evidence="2" key="1">
    <citation type="submission" date="2020-10" db="EMBL/GenBank/DDBJ databases">
        <authorList>
            <person name="Gilroy R."/>
        </authorList>
    </citation>
    <scope>NUCLEOTIDE SEQUENCE</scope>
    <source>
        <strain evidence="2">11300</strain>
    </source>
</reference>
<organism evidence="2 3">
    <name type="scientific">Candidatus Fimisoma avicola</name>
    <dbReference type="NCBI Taxonomy" id="2840826"/>
    <lineage>
        <taxon>Bacteria</taxon>
        <taxon>Bacillati</taxon>
        <taxon>Bacillota</taxon>
        <taxon>Clostridia</taxon>
        <taxon>Eubacteriales</taxon>
        <taxon>Candidatus Fimisoma</taxon>
    </lineage>
</organism>
<dbReference type="Proteomes" id="UP000824091">
    <property type="component" value="Unassembled WGS sequence"/>
</dbReference>
<evidence type="ECO:0000313" key="2">
    <source>
        <dbReference type="EMBL" id="HIU27219.1"/>
    </source>
</evidence>
<name>A0A9D1L6W3_9FIRM</name>